<feature type="transmembrane region" description="Helical" evidence="6">
    <location>
        <begin position="386"/>
        <end position="406"/>
    </location>
</feature>
<dbReference type="RefSeq" id="WP_152752435.1">
    <property type="nucleotide sequence ID" value="NZ_SPSE01000033.1"/>
</dbReference>
<feature type="transmembrane region" description="Helical" evidence="6">
    <location>
        <begin position="329"/>
        <end position="349"/>
    </location>
</feature>
<dbReference type="InterPro" id="IPR002797">
    <property type="entry name" value="Polysacc_synth"/>
</dbReference>
<feature type="transmembrane region" description="Helical" evidence="6">
    <location>
        <begin position="20"/>
        <end position="42"/>
    </location>
</feature>
<keyword evidence="5 6" id="KW-0472">Membrane</keyword>
<gene>
    <name evidence="7" type="ORF">E4V82_11740</name>
</gene>
<evidence type="ECO:0000256" key="4">
    <source>
        <dbReference type="ARBA" id="ARBA00022989"/>
    </source>
</evidence>
<evidence type="ECO:0000256" key="3">
    <source>
        <dbReference type="ARBA" id="ARBA00022692"/>
    </source>
</evidence>
<comment type="caution">
    <text evidence="7">The sequence shown here is derived from an EMBL/GenBank/DDBJ whole genome shotgun (WGS) entry which is preliminary data.</text>
</comment>
<dbReference type="EMBL" id="SPSF01000032">
    <property type="protein sequence ID" value="MPQ62779.1"/>
    <property type="molecule type" value="Genomic_DNA"/>
</dbReference>
<feature type="transmembrane region" description="Helical" evidence="6">
    <location>
        <begin position="87"/>
        <end position="109"/>
    </location>
</feature>
<feature type="transmembrane region" description="Helical" evidence="6">
    <location>
        <begin position="54"/>
        <end position="75"/>
    </location>
</feature>
<protein>
    <submittedName>
        <fullName evidence="7">Uncharacterized protein</fullName>
    </submittedName>
</protein>
<feature type="transmembrane region" description="Helical" evidence="6">
    <location>
        <begin position="153"/>
        <end position="174"/>
    </location>
</feature>
<dbReference type="PANTHER" id="PTHR30250:SF11">
    <property type="entry name" value="O-ANTIGEN TRANSPORTER-RELATED"/>
    <property type="match status" value="1"/>
</dbReference>
<feature type="transmembrane region" description="Helical" evidence="6">
    <location>
        <begin position="298"/>
        <end position="317"/>
    </location>
</feature>
<feature type="transmembrane region" description="Helical" evidence="6">
    <location>
        <begin position="121"/>
        <end position="141"/>
    </location>
</feature>
<keyword evidence="2" id="KW-1003">Cell membrane</keyword>
<keyword evidence="4 6" id="KW-1133">Transmembrane helix</keyword>
<dbReference type="GO" id="GO:0005886">
    <property type="term" value="C:plasma membrane"/>
    <property type="evidence" value="ECO:0007669"/>
    <property type="project" value="UniProtKB-SubCell"/>
</dbReference>
<keyword evidence="3 6" id="KW-0812">Transmembrane</keyword>
<dbReference type="Pfam" id="PF01943">
    <property type="entry name" value="Polysacc_synt"/>
    <property type="match status" value="1"/>
</dbReference>
<feature type="transmembrane region" description="Helical" evidence="6">
    <location>
        <begin position="214"/>
        <end position="237"/>
    </location>
</feature>
<feature type="transmembrane region" description="Helical" evidence="6">
    <location>
        <begin position="418"/>
        <end position="438"/>
    </location>
</feature>
<evidence type="ECO:0000256" key="5">
    <source>
        <dbReference type="ARBA" id="ARBA00023136"/>
    </source>
</evidence>
<feature type="transmembrane region" description="Helical" evidence="6">
    <location>
        <begin position="444"/>
        <end position="461"/>
    </location>
</feature>
<evidence type="ECO:0000256" key="2">
    <source>
        <dbReference type="ARBA" id="ARBA00022475"/>
    </source>
</evidence>
<organism evidence="7 8">
    <name type="scientific">Clostridium estertheticum</name>
    <dbReference type="NCBI Taxonomy" id="238834"/>
    <lineage>
        <taxon>Bacteria</taxon>
        <taxon>Bacillati</taxon>
        <taxon>Bacillota</taxon>
        <taxon>Clostridia</taxon>
        <taxon>Eubacteriales</taxon>
        <taxon>Clostridiaceae</taxon>
        <taxon>Clostridium</taxon>
    </lineage>
</organism>
<accession>A0A5N7J212</accession>
<dbReference type="PANTHER" id="PTHR30250">
    <property type="entry name" value="PST FAMILY PREDICTED COLANIC ACID TRANSPORTER"/>
    <property type="match status" value="1"/>
</dbReference>
<feature type="transmembrane region" description="Helical" evidence="6">
    <location>
        <begin position="257"/>
        <end position="277"/>
    </location>
</feature>
<feature type="transmembrane region" description="Helical" evidence="6">
    <location>
        <begin position="361"/>
        <end position="380"/>
    </location>
</feature>
<dbReference type="Proteomes" id="UP000342249">
    <property type="component" value="Unassembled WGS sequence"/>
</dbReference>
<feature type="transmembrane region" description="Helical" evidence="6">
    <location>
        <begin position="180"/>
        <end position="202"/>
    </location>
</feature>
<proteinExistence type="predicted"/>
<sequence>MNIDFLKKLYQSRLVKSGIWFTIGTFFVQGISFITMGIFTRMLGTADFGIVNVYTTWLSVFTTLITLGLLATVNNAKVDFKEKYDEFASSILFLATLFAIFWFIIVFIFKKQIGSIINLNSILVMCLIIQSFFQFIVDFSNAKLNAEYKYKKYLLISISGAILNTILAIIIIYNLKTDKYYGRISSLIIVAILYGAVLYIIAMRKGKKLINFKYWKYALILSIPAIVHLLSGVILQSVDTLMINSMLGESAAGIYSFAYKIGMIMYIVWLACNKAWVPWFYENMKERNYEDIRLKIKYYIMIFSVMGFVLIFISPEIGKIMGTKDFYQGLDYVPLIMVGYYFQFLYSIPVNLEFYTKNTKLLSLGTLIAALTNIVLNYIMIPRYGAVAATWTTIIAYVLLFLYHYFMSLHIVDVRIYNFKPFAYGIISIVLSSVIFYVVKNNLILRYGILIVTLIVLGYQIQKISKKLLKK</sequence>
<reference evidence="7" key="1">
    <citation type="journal article" date="2019" name="Lett. Appl. Microbiol.">
        <title>A case of 'blown pack' spoilage of vacuum-packaged pork likely associated with Clostridium estertheticum in Canada.</title>
        <authorList>
            <person name="Zhang P."/>
            <person name="Ward P."/>
            <person name="McMullen L.M."/>
            <person name="Yang X."/>
        </authorList>
    </citation>
    <scope>NUCLEOTIDE SEQUENCE [LARGE SCALE GENOMIC DNA]</scope>
    <source>
        <strain evidence="7">MA19</strain>
    </source>
</reference>
<name>A0A5N7J212_9CLOT</name>
<dbReference type="AlphaFoldDB" id="A0A5N7J212"/>
<evidence type="ECO:0000313" key="7">
    <source>
        <dbReference type="EMBL" id="MPQ62779.1"/>
    </source>
</evidence>
<comment type="subcellular location">
    <subcellularLocation>
        <location evidence="1">Cell membrane</location>
        <topology evidence="1">Multi-pass membrane protein</topology>
    </subcellularLocation>
</comment>
<evidence type="ECO:0000256" key="6">
    <source>
        <dbReference type="SAM" id="Phobius"/>
    </source>
</evidence>
<dbReference type="InterPro" id="IPR050833">
    <property type="entry name" value="Poly_Biosynth_Transport"/>
</dbReference>
<evidence type="ECO:0000256" key="1">
    <source>
        <dbReference type="ARBA" id="ARBA00004651"/>
    </source>
</evidence>
<evidence type="ECO:0000313" key="8">
    <source>
        <dbReference type="Proteomes" id="UP000342249"/>
    </source>
</evidence>